<dbReference type="UniPathway" id="UPA00251">
    <property type="reaction ID" value="UER00320"/>
</dbReference>
<protein>
    <recommendedName>
        <fullName evidence="1">Tetrapyrrole biosynthesis uroporphyrinogen III synthase domain-containing protein</fullName>
    </recommendedName>
</protein>
<comment type="caution">
    <text evidence="2">The sequence shown here is derived from an EMBL/GenBank/DDBJ whole genome shotgun (WGS) entry which is preliminary data.</text>
</comment>
<dbReference type="GO" id="GO:0005829">
    <property type="term" value="C:cytosol"/>
    <property type="evidence" value="ECO:0007669"/>
    <property type="project" value="TreeGrafter"/>
</dbReference>
<dbReference type="InterPro" id="IPR036108">
    <property type="entry name" value="4pyrrol_syn_uPrphyn_synt_sf"/>
</dbReference>
<dbReference type="OrthoDB" id="5595751at2759"/>
<dbReference type="AlphaFoldDB" id="A0A8H5M812"/>
<dbReference type="EMBL" id="JAACJN010000045">
    <property type="protein sequence ID" value="KAF5384036.1"/>
    <property type="molecule type" value="Genomic_DNA"/>
</dbReference>
<evidence type="ECO:0000313" key="3">
    <source>
        <dbReference type="Proteomes" id="UP000518752"/>
    </source>
</evidence>
<dbReference type="Gene3D" id="3.40.50.10090">
    <property type="match status" value="2"/>
</dbReference>
<dbReference type="CDD" id="cd06578">
    <property type="entry name" value="HemD"/>
    <property type="match status" value="1"/>
</dbReference>
<keyword evidence="3" id="KW-1185">Reference proteome</keyword>
<evidence type="ECO:0000259" key="1">
    <source>
        <dbReference type="Pfam" id="PF02602"/>
    </source>
</evidence>
<dbReference type="GO" id="GO:0006782">
    <property type="term" value="P:protoporphyrinogen IX biosynthetic process"/>
    <property type="evidence" value="ECO:0007669"/>
    <property type="project" value="UniProtKB-UniPathway"/>
</dbReference>
<dbReference type="SUPFAM" id="SSF69618">
    <property type="entry name" value="HemD-like"/>
    <property type="match status" value="1"/>
</dbReference>
<dbReference type="GO" id="GO:0006780">
    <property type="term" value="P:uroporphyrinogen III biosynthetic process"/>
    <property type="evidence" value="ECO:0007669"/>
    <property type="project" value="InterPro"/>
</dbReference>
<accession>A0A8H5M812</accession>
<gene>
    <name evidence="2" type="ORF">D9757_006965</name>
</gene>
<feature type="domain" description="Tetrapyrrole biosynthesis uroporphyrinogen III synthase" evidence="1">
    <location>
        <begin position="34"/>
        <end position="269"/>
    </location>
</feature>
<dbReference type="PANTHER" id="PTHR12390">
    <property type="entry name" value="UROPORPHYRINOGEN III SYNTHASE"/>
    <property type="match status" value="1"/>
</dbReference>
<sequence length="285" mass="31477">MKVNAILLRAPDASSSPDIYESAFNSMGTQCSGVCIPVLETVLVNLDRLKEVILGEPKVDGVIMTSARSCEAWKTALGKLDRNKDAWSKMIFFVVGTSTALSLRDIYPGLSQIRGEHTGTAKQLAHFILEDLQESTRRKRLLYLTGDKNRDTLSRILNDGHIELEPLQVYGTCGNATFPAELGSALNELEKDAEFWIIFFAPSVAEFVYPHLQEHFRFRSADSGVSGSDHSPLARVAAIGPTTASFLQDNLRIEVDAVADKPNSDALVEAIRTYREELPANTQKY</sequence>
<dbReference type="InterPro" id="IPR039793">
    <property type="entry name" value="UROS/Hem4"/>
</dbReference>
<name>A0A8H5M812_9AGAR</name>
<organism evidence="2 3">
    <name type="scientific">Collybiopsis confluens</name>
    <dbReference type="NCBI Taxonomy" id="2823264"/>
    <lineage>
        <taxon>Eukaryota</taxon>
        <taxon>Fungi</taxon>
        <taxon>Dikarya</taxon>
        <taxon>Basidiomycota</taxon>
        <taxon>Agaricomycotina</taxon>
        <taxon>Agaricomycetes</taxon>
        <taxon>Agaricomycetidae</taxon>
        <taxon>Agaricales</taxon>
        <taxon>Marasmiineae</taxon>
        <taxon>Omphalotaceae</taxon>
        <taxon>Collybiopsis</taxon>
    </lineage>
</organism>
<evidence type="ECO:0000313" key="2">
    <source>
        <dbReference type="EMBL" id="KAF5384036.1"/>
    </source>
</evidence>
<reference evidence="2 3" key="1">
    <citation type="journal article" date="2020" name="ISME J.">
        <title>Uncovering the hidden diversity of litter-decomposition mechanisms in mushroom-forming fungi.</title>
        <authorList>
            <person name="Floudas D."/>
            <person name="Bentzer J."/>
            <person name="Ahren D."/>
            <person name="Johansson T."/>
            <person name="Persson P."/>
            <person name="Tunlid A."/>
        </authorList>
    </citation>
    <scope>NUCLEOTIDE SEQUENCE [LARGE SCALE GENOMIC DNA]</scope>
    <source>
        <strain evidence="2 3">CBS 406.79</strain>
    </source>
</reference>
<dbReference type="GO" id="GO:0004852">
    <property type="term" value="F:uroporphyrinogen-III synthase activity"/>
    <property type="evidence" value="ECO:0007669"/>
    <property type="project" value="InterPro"/>
</dbReference>
<dbReference type="Pfam" id="PF02602">
    <property type="entry name" value="HEM4"/>
    <property type="match status" value="1"/>
</dbReference>
<dbReference type="Proteomes" id="UP000518752">
    <property type="component" value="Unassembled WGS sequence"/>
</dbReference>
<dbReference type="PANTHER" id="PTHR12390:SF0">
    <property type="entry name" value="UROPORPHYRINOGEN-III SYNTHASE"/>
    <property type="match status" value="1"/>
</dbReference>
<dbReference type="InterPro" id="IPR003754">
    <property type="entry name" value="4pyrrol_synth_uPrphyn_synth"/>
</dbReference>
<proteinExistence type="predicted"/>